<dbReference type="VEuPathDB" id="FungiDB:SPSK_00226"/>
<proteinExistence type="predicted"/>
<feature type="compositionally biased region" description="Low complexity" evidence="1">
    <location>
        <begin position="21"/>
        <end position="48"/>
    </location>
</feature>
<evidence type="ECO:0000256" key="2">
    <source>
        <dbReference type="SAM" id="Phobius"/>
    </source>
</evidence>
<feature type="domain" description="Tag1-like fifth Ig-like" evidence="5">
    <location>
        <begin position="758"/>
        <end position="869"/>
    </location>
</feature>
<evidence type="ECO:0008006" key="8">
    <source>
        <dbReference type="Google" id="ProtNLM"/>
    </source>
</evidence>
<dbReference type="Pfam" id="PF22786">
    <property type="entry name" value="Tag1_C"/>
    <property type="match status" value="1"/>
</dbReference>
<dbReference type="Pfam" id="PF26174">
    <property type="entry name" value="LEA-2_1"/>
    <property type="match status" value="1"/>
</dbReference>
<evidence type="ECO:0000259" key="3">
    <source>
        <dbReference type="Pfam" id="PF22786"/>
    </source>
</evidence>
<feature type="region of interest" description="Disordered" evidence="1">
    <location>
        <begin position="1"/>
        <end position="48"/>
    </location>
</feature>
<evidence type="ECO:0000313" key="7">
    <source>
        <dbReference type="Proteomes" id="UP000033710"/>
    </source>
</evidence>
<dbReference type="InterPro" id="IPR046368">
    <property type="entry name" value="Tag1"/>
</dbReference>
<reference evidence="6 7" key="1">
    <citation type="journal article" date="2014" name="BMC Genomics">
        <title>Comparative genomics of the major fungal agents of human and animal Sporotrichosis: Sporothrix schenckii and Sporothrix brasiliensis.</title>
        <authorList>
            <person name="Teixeira M.M."/>
            <person name="de Almeida L.G."/>
            <person name="Kubitschek-Barreira P."/>
            <person name="Alves F.L."/>
            <person name="Kioshima E.S."/>
            <person name="Abadio A.K."/>
            <person name="Fernandes L."/>
            <person name="Derengowski L.S."/>
            <person name="Ferreira K.S."/>
            <person name="Souza R.C."/>
            <person name="Ruiz J.C."/>
            <person name="de Andrade N.C."/>
            <person name="Paes H.C."/>
            <person name="Nicola A.M."/>
            <person name="Albuquerque P."/>
            <person name="Gerber A.L."/>
            <person name="Martins V.P."/>
            <person name="Peconick L.D."/>
            <person name="Neto A.V."/>
            <person name="Chaucanez C.B."/>
            <person name="Silva P.A."/>
            <person name="Cunha O.L."/>
            <person name="de Oliveira F.F."/>
            <person name="dos Santos T.C."/>
            <person name="Barros A.L."/>
            <person name="Soares M.A."/>
            <person name="de Oliveira L.M."/>
            <person name="Marini M.M."/>
            <person name="Villalobos-Duno H."/>
            <person name="Cunha M.M."/>
            <person name="de Hoog S."/>
            <person name="da Silveira J.F."/>
            <person name="Henrissat B."/>
            <person name="Nino-Vega G.A."/>
            <person name="Cisalpino P.S."/>
            <person name="Mora-Montes H.M."/>
            <person name="Almeida S.R."/>
            <person name="Stajich J.E."/>
            <person name="Lopes-Bezerra L.M."/>
            <person name="Vasconcelos A.T."/>
            <person name="Felipe M.S."/>
        </authorList>
    </citation>
    <scope>NUCLEOTIDE SEQUENCE [LARGE SCALE GENOMIC DNA]</scope>
    <source>
        <strain evidence="6 7">1099-18</strain>
    </source>
</reference>
<keyword evidence="2" id="KW-0472">Membrane</keyword>
<evidence type="ECO:0000313" key="6">
    <source>
        <dbReference type="EMBL" id="KJR83906.1"/>
    </source>
</evidence>
<evidence type="ECO:0000259" key="4">
    <source>
        <dbReference type="Pfam" id="PF26150"/>
    </source>
</evidence>
<sequence length="881" mass="94609">MANHGDNRSPLFGSGSERELSATASASASASASARATTPPVETTPLLTEVTGGSSVRYDGLSLNDDAASHITEASNSDQVSVHTNKKSSKRWPSIMAIVFLALASLFIIFVAYFVPAAVEEYAKQGVVIEPTNLSLESITADGVRARIQANFRLDGSRVKNEQVRRIGKTTTWIVRRLGTDQTVVSVYLPEFSNVLLGSARIPPLAVDLVDGHTTAIDFVADLAPGDAEAIRGIANQWLEGRLDSVRLTGHASLALRTGFIPLGTHTVSESLVFEAEELPRLPKYHIDRIIFQETSIPGGSNQAMGAELSISAFNDYPVQIDIPPLAFEVFVPNCNLLDPAIQVADAITAPVVLRPKASVIIDVNGTLQELPDSLTAHCPNSESSPLDMFLKQYLNGGDAVVFVRGKRQPLDSTPGWISDILSSINVPIPFPGRTFDNLIRDFSLTDVQFSLPDPLADPDAPESNPTVSGTILVTAGLPSQMNFAINVTSVRANADVFYIDDKLGELNLHKWQDANSTMTRATPNNEAILEIESRIANAPLNVTNGDVLTEVIQKLLFGGEPVDLEVKALVDIRVDTILGQLTLKDVPAEGKIPVKPIAAGSFNELSPRVENIKILATTPTSLTIEAIANITNPTEYAARIPLISLHILCNGSLIGTVRAEHLNVIAGNNTNLAMTATWDPSLDGERGLEIGRNLLSEFISGFNTSLTVRAYRESIPLQPVLGDALSKFNFTVPTPRLSLPGRGDGGGRNGGEENENTAEHSFIRDATFHIFSSTASFILASPLAKDTLYIESVNATAYYNHTELVGTIVSDNLFGAPPGLSETPKLPVGWSPNSIGFDKLRKALGGVLKLDAKAEVAVNIGQWRQRIWYEGAGIGAHIRP</sequence>
<feature type="domain" description="Tag1 C-terminal" evidence="3">
    <location>
        <begin position="482"/>
        <end position="596"/>
    </location>
</feature>
<dbReference type="AlphaFoldDB" id="A0A0F2M6V6"/>
<dbReference type="KEGG" id="ssck:SPSK_00226"/>
<protein>
    <recommendedName>
        <fullName evidence="8">Pre-rRNA processing protein</fullName>
    </recommendedName>
</protein>
<dbReference type="PANTHER" id="PTHR35895">
    <property type="entry name" value="CHROMOSOME 16, WHOLE GENOME SHOTGUN SEQUENCE"/>
    <property type="match status" value="1"/>
</dbReference>
<keyword evidence="2" id="KW-1133">Transmembrane helix</keyword>
<dbReference type="GeneID" id="27662481"/>
<dbReference type="Proteomes" id="UP000033710">
    <property type="component" value="Unassembled WGS sequence"/>
</dbReference>
<evidence type="ECO:0000259" key="5">
    <source>
        <dbReference type="Pfam" id="PF26153"/>
    </source>
</evidence>
<dbReference type="EMBL" id="AXCR01000008">
    <property type="protein sequence ID" value="KJR83906.1"/>
    <property type="molecule type" value="Genomic_DNA"/>
</dbReference>
<dbReference type="OrthoDB" id="5596576at2759"/>
<dbReference type="Pfam" id="PF26150">
    <property type="entry name" value="LEA-2_4"/>
    <property type="match status" value="1"/>
</dbReference>
<comment type="caution">
    <text evidence="6">The sequence shown here is derived from an EMBL/GenBank/DDBJ whole genome shotgun (WGS) entry which is preliminary data.</text>
</comment>
<dbReference type="PANTHER" id="PTHR35895:SF3">
    <property type="entry name" value="PRE-RRNA PROCESSING PROTEIN"/>
    <property type="match status" value="1"/>
</dbReference>
<dbReference type="InterPro" id="IPR059066">
    <property type="entry name" value="Ig_Tag1-like_5th"/>
</dbReference>
<organism evidence="6 7">
    <name type="scientific">Sporothrix schenckii 1099-18</name>
    <dbReference type="NCBI Taxonomy" id="1397361"/>
    <lineage>
        <taxon>Eukaryota</taxon>
        <taxon>Fungi</taxon>
        <taxon>Dikarya</taxon>
        <taxon>Ascomycota</taxon>
        <taxon>Pezizomycotina</taxon>
        <taxon>Sordariomycetes</taxon>
        <taxon>Sordariomycetidae</taxon>
        <taxon>Ophiostomatales</taxon>
        <taxon>Ophiostomataceae</taxon>
        <taxon>Sporothrix</taxon>
    </lineage>
</organism>
<dbReference type="GO" id="GO:0000329">
    <property type="term" value="C:fungal-type vacuole membrane"/>
    <property type="evidence" value="ECO:0007669"/>
    <property type="project" value="InterPro"/>
</dbReference>
<feature type="transmembrane region" description="Helical" evidence="2">
    <location>
        <begin position="95"/>
        <end position="115"/>
    </location>
</feature>
<accession>A0A0F2M6V6</accession>
<evidence type="ECO:0000256" key="1">
    <source>
        <dbReference type="SAM" id="MobiDB-lite"/>
    </source>
</evidence>
<gene>
    <name evidence="6" type="ORF">SPSK_00226</name>
</gene>
<reference evidence="6 7" key="2">
    <citation type="journal article" date="2015" name="Eukaryot. Cell">
        <title>Asexual propagation of a virulent clone complex in a human and feline outbreak of sporotrichosis.</title>
        <authorList>
            <person name="Teixeira Mde M."/>
            <person name="Rodrigues A.M."/>
            <person name="Tsui C.K."/>
            <person name="de Almeida L.G."/>
            <person name="Van Diepeningen A.D."/>
            <person name="van den Ende B.G."/>
            <person name="Fernandes G.F."/>
            <person name="Kano R."/>
            <person name="Hamelin R.C."/>
            <person name="Lopes-Bezerra L.M."/>
            <person name="Vasconcelos A.T."/>
            <person name="de Hoog S."/>
            <person name="de Camargo Z.P."/>
            <person name="Felipe M.S."/>
        </authorList>
    </citation>
    <scope>NUCLEOTIDE SEQUENCE [LARGE SCALE GENOMIC DNA]</scope>
    <source>
        <strain evidence="6 7">1099-18</strain>
    </source>
</reference>
<dbReference type="InterPro" id="IPR059065">
    <property type="entry name" value="Ig_Tag1-like_4th"/>
</dbReference>
<dbReference type="RefSeq" id="XP_016586582.1">
    <property type="nucleotide sequence ID" value="XM_016727204.1"/>
</dbReference>
<feature type="domain" description="Tag1-like fourth Ig-like" evidence="4">
    <location>
        <begin position="608"/>
        <end position="720"/>
    </location>
</feature>
<dbReference type="InterPro" id="IPR055011">
    <property type="entry name" value="Tag1_C"/>
</dbReference>
<keyword evidence="2" id="KW-0812">Transmembrane</keyword>
<name>A0A0F2M6V6_SPOSC</name>
<dbReference type="Pfam" id="PF26153">
    <property type="entry name" value="LEA-2L_5"/>
    <property type="match status" value="1"/>
</dbReference>